<accession>A0A1L7R9R0</accession>
<evidence type="ECO:0000256" key="1">
    <source>
        <dbReference type="SAM" id="Phobius"/>
    </source>
</evidence>
<name>A0A1L7R9R0_9ACTO</name>
<proteinExistence type="predicted"/>
<evidence type="ECO:0000313" key="2">
    <source>
        <dbReference type="EMBL" id="CED90585.1"/>
    </source>
</evidence>
<gene>
    <name evidence="2" type="ORF">AAM4_0753</name>
</gene>
<keyword evidence="1" id="KW-1133">Transmembrane helix</keyword>
<reference evidence="2" key="1">
    <citation type="submission" date="2014-07" db="EMBL/GenBank/DDBJ databases">
        <authorList>
            <person name="Zhang J.E."/>
            <person name="Yang H."/>
            <person name="Guo J."/>
            <person name="Deng Z."/>
            <person name="Luo H."/>
            <person name="Luo M."/>
            <person name="Zhao B."/>
        </authorList>
    </citation>
    <scope>NUCLEOTIDE SEQUENCE</scope>
    <source>
        <strain evidence="2">AM4</strain>
    </source>
</reference>
<organism evidence="2">
    <name type="scientific">Actinomyces succiniciruminis</name>
    <dbReference type="NCBI Taxonomy" id="1522002"/>
    <lineage>
        <taxon>Bacteria</taxon>
        <taxon>Bacillati</taxon>
        <taxon>Actinomycetota</taxon>
        <taxon>Actinomycetes</taxon>
        <taxon>Actinomycetales</taxon>
        <taxon>Actinomycetaceae</taxon>
        <taxon>Actinomyces</taxon>
    </lineage>
</organism>
<dbReference type="AlphaFoldDB" id="A0A1L7R9R0"/>
<sequence>MTRLYPFRALFVGYAQVRFPQRRKLESKVEALIDASPRFYRFVCVSDSVFVGVLCLLMVGALAGNIYAVFIR</sequence>
<feature type="transmembrane region" description="Helical" evidence="1">
    <location>
        <begin position="49"/>
        <end position="70"/>
    </location>
</feature>
<keyword evidence="1" id="KW-0812">Transmembrane</keyword>
<keyword evidence="1" id="KW-0472">Membrane</keyword>
<dbReference type="EMBL" id="LK995479">
    <property type="protein sequence ID" value="CED90585.1"/>
    <property type="molecule type" value="Genomic_DNA"/>
</dbReference>
<protein>
    <submittedName>
        <fullName evidence="2">Uncharacterized protein</fullName>
    </submittedName>
</protein>